<dbReference type="Gene3D" id="3.40.50.1820">
    <property type="entry name" value="alpha/beta hydrolase"/>
    <property type="match status" value="1"/>
</dbReference>
<gene>
    <name evidence="3" type="primary">axeA1_9</name>
    <name evidence="3" type="ORF">GALL_263360</name>
</gene>
<evidence type="ECO:0000313" key="3">
    <source>
        <dbReference type="EMBL" id="OIQ91754.1"/>
    </source>
</evidence>
<name>A0A1J5R8S8_9ZZZZ</name>
<dbReference type="InterPro" id="IPR050300">
    <property type="entry name" value="GDXG_lipolytic_enzyme"/>
</dbReference>
<reference evidence="3" key="1">
    <citation type="submission" date="2016-10" db="EMBL/GenBank/DDBJ databases">
        <title>Sequence of Gallionella enrichment culture.</title>
        <authorList>
            <person name="Poehlein A."/>
            <person name="Muehling M."/>
            <person name="Daniel R."/>
        </authorList>
    </citation>
    <scope>NUCLEOTIDE SEQUENCE</scope>
</reference>
<organism evidence="3">
    <name type="scientific">mine drainage metagenome</name>
    <dbReference type="NCBI Taxonomy" id="410659"/>
    <lineage>
        <taxon>unclassified sequences</taxon>
        <taxon>metagenomes</taxon>
        <taxon>ecological metagenomes</taxon>
    </lineage>
</organism>
<evidence type="ECO:0000256" key="1">
    <source>
        <dbReference type="ARBA" id="ARBA00022801"/>
    </source>
</evidence>
<dbReference type="InterPro" id="IPR029058">
    <property type="entry name" value="AB_hydrolase_fold"/>
</dbReference>
<dbReference type="EMBL" id="MLJW01000250">
    <property type="protein sequence ID" value="OIQ91754.1"/>
    <property type="molecule type" value="Genomic_DNA"/>
</dbReference>
<dbReference type="PANTHER" id="PTHR48081:SF6">
    <property type="entry name" value="PEPTIDASE S9 PROLYL OLIGOPEPTIDASE CATALYTIC DOMAIN-CONTAINING PROTEIN"/>
    <property type="match status" value="1"/>
</dbReference>
<comment type="caution">
    <text evidence="3">The sequence shown here is derived from an EMBL/GenBank/DDBJ whole genome shotgun (WGS) entry which is preliminary data.</text>
</comment>
<evidence type="ECO:0000259" key="2">
    <source>
        <dbReference type="Pfam" id="PF20434"/>
    </source>
</evidence>
<protein>
    <submittedName>
        <fullName evidence="3">Acetylxylan esterase</fullName>
        <ecNumber evidence="3">3.1.1.72</ecNumber>
    </submittedName>
</protein>
<dbReference type="EC" id="3.1.1.72" evidence="3"/>
<sequence>MKPNAIALVILPLLLATSTCLFGQSETIHLWKGGAPGAKVNPAYKTTVDDSGGWVKMRFVTDPTLDVYPAPADRANGTAVIICPGGAYWALAIKHEGSDVAHWLNSIGVTAFVLKYRLPDDSIMVNKAIGPMEDGQRAIRIVRRDARKWHIDPDRIGIMGFSAGGHLAATLSTQFNYKAYKPEHPTSARPDFSILVYPVISMEPGVTHPGSRENLLGKNPSPALVRQFSNELQVTAQTPPTFIALSADDPVVPVEGSFRYAEALIRHHVPCELHVYQSGGHGYGLGRTENTESTWPTACQNWLRMRGLLNPSHDRS</sequence>
<accession>A0A1J5R8S8</accession>
<keyword evidence="1 3" id="KW-0378">Hydrolase</keyword>
<dbReference type="AlphaFoldDB" id="A0A1J5R8S8"/>
<dbReference type="PANTHER" id="PTHR48081">
    <property type="entry name" value="AB HYDROLASE SUPERFAMILY PROTEIN C4A8.06C"/>
    <property type="match status" value="1"/>
</dbReference>
<dbReference type="GO" id="GO:0046555">
    <property type="term" value="F:acetylxylan esterase activity"/>
    <property type="evidence" value="ECO:0007669"/>
    <property type="project" value="UniProtKB-EC"/>
</dbReference>
<dbReference type="SUPFAM" id="SSF53474">
    <property type="entry name" value="alpha/beta-Hydrolases"/>
    <property type="match status" value="1"/>
</dbReference>
<feature type="domain" description="BD-FAE-like" evidence="2">
    <location>
        <begin position="65"/>
        <end position="263"/>
    </location>
</feature>
<dbReference type="InterPro" id="IPR049492">
    <property type="entry name" value="BD-FAE-like_dom"/>
</dbReference>
<dbReference type="Pfam" id="PF20434">
    <property type="entry name" value="BD-FAE"/>
    <property type="match status" value="1"/>
</dbReference>
<proteinExistence type="predicted"/>